<evidence type="ECO:0000256" key="1">
    <source>
        <dbReference type="SAM" id="SignalP"/>
    </source>
</evidence>
<dbReference type="Proteomes" id="UP000202440">
    <property type="component" value="Chromosome"/>
</dbReference>
<feature type="signal peptide" evidence="1">
    <location>
        <begin position="1"/>
        <end position="27"/>
    </location>
</feature>
<keyword evidence="4" id="KW-1185">Reference proteome</keyword>
<evidence type="ECO:0000259" key="2">
    <source>
        <dbReference type="PROSITE" id="PS51724"/>
    </source>
</evidence>
<reference evidence="3 4" key="1">
    <citation type="submission" date="2017-07" db="EMBL/GenBank/DDBJ databases">
        <title>Annotated genome sequence of Bacterioplanes sanyensis isolated from Red Sea.</title>
        <authorList>
            <person name="Rehman Z.U."/>
        </authorList>
    </citation>
    <scope>NUCLEOTIDE SEQUENCE [LARGE SCALE GENOMIC DNA]</scope>
    <source>
        <strain evidence="3 4">NV9</strain>
    </source>
</reference>
<dbReference type="AlphaFoldDB" id="A0A222FEG9"/>
<dbReference type="InterPro" id="IPR007730">
    <property type="entry name" value="SPOR-like_dom"/>
</dbReference>
<name>A0A222FEG9_9GAMM</name>
<dbReference type="KEGG" id="bsan:CHH28_01815"/>
<gene>
    <name evidence="3" type="ORF">CHH28_01815</name>
</gene>
<protein>
    <recommendedName>
        <fullName evidence="2">SPOR domain-containing protein</fullName>
    </recommendedName>
</protein>
<sequence>MRWIFFLLVLANLLLLAFFWQQQPATAAVPVTTLNVPSAEQRLQLVNEARTRLAQRQQPVAPVVSKPRLCQVAGPFMDQQRLNDARARAVAVGLQTRVKRISAPSAEPTEYWVHVPPQANRQQARKVLRELQSRRIDSYIITQGELADGVSLGLFRNQSSAENLQNQVRALGIDVRIQVVSDTQDELWLELNEADIAEDLLQRISDGMGDVRWKKLACSAG</sequence>
<proteinExistence type="predicted"/>
<keyword evidence="1" id="KW-0732">Signal</keyword>
<dbReference type="GO" id="GO:0042834">
    <property type="term" value="F:peptidoglycan binding"/>
    <property type="evidence" value="ECO:0007669"/>
    <property type="project" value="InterPro"/>
</dbReference>
<dbReference type="PROSITE" id="PS51724">
    <property type="entry name" value="SPOR"/>
    <property type="match status" value="1"/>
</dbReference>
<evidence type="ECO:0000313" key="3">
    <source>
        <dbReference type="EMBL" id="ASP37485.1"/>
    </source>
</evidence>
<dbReference type="RefSeq" id="WP_094058703.1">
    <property type="nucleotide sequence ID" value="NZ_CP022530.1"/>
</dbReference>
<dbReference type="InterPro" id="IPR036680">
    <property type="entry name" value="SPOR-like_sf"/>
</dbReference>
<accession>A0A222FEG9</accession>
<feature type="chain" id="PRO_5013234067" description="SPOR domain-containing protein" evidence="1">
    <location>
        <begin position="28"/>
        <end position="221"/>
    </location>
</feature>
<dbReference type="OrthoDB" id="6193567at2"/>
<feature type="domain" description="SPOR" evidence="2">
    <location>
        <begin position="105"/>
        <end position="181"/>
    </location>
</feature>
<evidence type="ECO:0000313" key="4">
    <source>
        <dbReference type="Proteomes" id="UP000202440"/>
    </source>
</evidence>
<dbReference type="SUPFAM" id="SSF110997">
    <property type="entry name" value="Sporulation related repeat"/>
    <property type="match status" value="1"/>
</dbReference>
<organism evidence="3 4">
    <name type="scientific">Bacterioplanes sanyensis</name>
    <dbReference type="NCBI Taxonomy" id="1249553"/>
    <lineage>
        <taxon>Bacteria</taxon>
        <taxon>Pseudomonadati</taxon>
        <taxon>Pseudomonadota</taxon>
        <taxon>Gammaproteobacteria</taxon>
        <taxon>Oceanospirillales</taxon>
        <taxon>Oceanospirillaceae</taxon>
        <taxon>Bacterioplanes</taxon>
    </lineage>
</organism>
<dbReference type="EMBL" id="CP022530">
    <property type="protein sequence ID" value="ASP37485.1"/>
    <property type="molecule type" value="Genomic_DNA"/>
</dbReference>